<organism evidence="2 3">
    <name type="scientific">Trypanosoma theileri</name>
    <dbReference type="NCBI Taxonomy" id="67003"/>
    <lineage>
        <taxon>Eukaryota</taxon>
        <taxon>Discoba</taxon>
        <taxon>Euglenozoa</taxon>
        <taxon>Kinetoplastea</taxon>
        <taxon>Metakinetoplastina</taxon>
        <taxon>Trypanosomatida</taxon>
        <taxon>Trypanosomatidae</taxon>
        <taxon>Trypanosoma</taxon>
    </lineage>
</organism>
<dbReference type="RefSeq" id="XP_028878804.1">
    <property type="nucleotide sequence ID" value="XM_029029816.1"/>
</dbReference>
<protein>
    <recommendedName>
        <fullName evidence="4">Protein SirB1 N-terminal domain-containing protein</fullName>
    </recommendedName>
</protein>
<reference evidence="2 3" key="1">
    <citation type="submission" date="2017-03" db="EMBL/GenBank/DDBJ databases">
        <title>An alternative strategy for trypanosome survival in the mammalian bloodstream revealed through genome and transcriptome analysis of the ubiquitous bovine parasite Trypanosoma (Megatrypanum) theileri.</title>
        <authorList>
            <person name="Kelly S."/>
            <person name="Ivens A."/>
            <person name="Mott A."/>
            <person name="O'Neill E."/>
            <person name="Emms D."/>
            <person name="Macleod O."/>
            <person name="Voorheis P."/>
            <person name="Matthews J."/>
            <person name="Matthews K."/>
            <person name="Carrington M."/>
        </authorList>
    </citation>
    <scope>NUCLEOTIDE SEQUENCE [LARGE SCALE GENOMIC DNA]</scope>
    <source>
        <strain evidence="2">Edinburgh</strain>
    </source>
</reference>
<name>A0A1X0NJP2_9TRYP</name>
<dbReference type="GeneID" id="39989596"/>
<evidence type="ECO:0000256" key="1">
    <source>
        <dbReference type="SAM" id="Coils"/>
    </source>
</evidence>
<gene>
    <name evidence="2" type="ORF">TM35_000411080</name>
</gene>
<evidence type="ECO:0008006" key="4">
    <source>
        <dbReference type="Google" id="ProtNLM"/>
    </source>
</evidence>
<comment type="caution">
    <text evidence="2">The sequence shown here is derived from an EMBL/GenBank/DDBJ whole genome shotgun (WGS) entry which is preliminary data.</text>
</comment>
<evidence type="ECO:0000313" key="2">
    <source>
        <dbReference type="EMBL" id="ORC84738.1"/>
    </source>
</evidence>
<feature type="coiled-coil region" evidence="1">
    <location>
        <begin position="123"/>
        <end position="150"/>
    </location>
</feature>
<dbReference type="VEuPathDB" id="TriTrypDB:TM35_000411080"/>
<proteinExistence type="predicted"/>
<dbReference type="OrthoDB" id="271579at2759"/>
<keyword evidence="1" id="KW-0175">Coiled coil</keyword>
<dbReference type="Proteomes" id="UP000192257">
    <property type="component" value="Unassembled WGS sequence"/>
</dbReference>
<dbReference type="EMBL" id="NBCO01000041">
    <property type="protein sequence ID" value="ORC84738.1"/>
    <property type="molecule type" value="Genomic_DNA"/>
</dbReference>
<dbReference type="AlphaFoldDB" id="A0A1X0NJP2"/>
<keyword evidence="3" id="KW-1185">Reference proteome</keyword>
<evidence type="ECO:0000313" key="3">
    <source>
        <dbReference type="Proteomes" id="UP000192257"/>
    </source>
</evidence>
<accession>A0A1X0NJP2</accession>
<sequence>MSSRLSVSLYRRVFRLLTSIKNIGAEPVAMERYAEYLPPTLILEKNDSLLAVARKVFLTTPYTPEALSNGFSFIKDAIDSLPDLELLALWHAYRLGGEYDLLYGIALVSAALKLSGSRVPPRMGDLTTAVANLKAEVEHLTTEIKDLFEDKKPSSGKCGVKRLVPSILAAMSELKKRGYCVSEGSPEDYAVINMSRNKHGCTLLFNALFVVALLEHGVLCTVVGTDSLRSWLRVQKEGGRPIFLSFDCMDAYTTKELERLNYSNLQNTPKWCRSSEWNAQCRKHILSTLLKRQLLALSSATNNPLRLQQQKFCRIQILFLLS</sequence>